<dbReference type="InterPro" id="IPR017452">
    <property type="entry name" value="GPCR_Rhodpsn_7TM"/>
</dbReference>
<evidence type="ECO:0000256" key="5">
    <source>
        <dbReference type="ARBA" id="ARBA00023040"/>
    </source>
</evidence>
<sequence length="391" mass="44573">MFANDCHLYSDIYHDPASNPLSVVSFAIIYSLIFLMGFLGNATLIFVTVQHKTLQTVQNIFILNLAASDIIMCLFLPVTPVTNIYKNWFFGALFCRLIPSVQAVSVFICTFSLGAIAIDRYVLVVRPHTRPLTRSGAIIITVILWILSVLATLPYAVFMHIESYPGVCGEFCTEKWPNASSRRAYTLMVMIAQFVIPFAVMTFCYASIFARLRFRARVRLQRINARSIAIEHSSTVATATTAVKKASRTNFPMARFMPNNGRLIESRSDEVKRDSQCSQQRTLCSNDKERQRVLQRTRRTTVILVSMVVIFGLTWLPHNIASLMIEYDAELLQFLTVDDNLSYVINLFTHSIAMTNNVANPVLYAWLNPTFRDLVIQTCFKERRKRNTCER</sequence>
<dbReference type="InterPro" id="IPR000276">
    <property type="entry name" value="GPCR_Rhodpsn"/>
</dbReference>
<dbReference type="CDD" id="cd15203">
    <property type="entry name" value="7tmA_NPYR-like"/>
    <property type="match status" value="1"/>
</dbReference>
<dbReference type="PANTHER" id="PTHR24235">
    <property type="entry name" value="NEUROPEPTIDE Y RECEPTOR"/>
    <property type="match status" value="1"/>
</dbReference>
<keyword evidence="7 9" id="KW-0675">Receptor</keyword>
<feature type="transmembrane region" description="Helical" evidence="10">
    <location>
        <begin position="300"/>
        <end position="318"/>
    </location>
</feature>
<dbReference type="InterPro" id="IPR000611">
    <property type="entry name" value="NPY_rcpt"/>
</dbReference>
<dbReference type="Pfam" id="PF00001">
    <property type="entry name" value="7tm_1"/>
    <property type="match status" value="1"/>
</dbReference>
<evidence type="ECO:0000256" key="10">
    <source>
        <dbReference type="SAM" id="Phobius"/>
    </source>
</evidence>
<evidence type="ECO:0000256" key="1">
    <source>
        <dbReference type="ARBA" id="ARBA00004141"/>
    </source>
</evidence>
<dbReference type="EMBL" id="JBGFUD010005245">
    <property type="protein sequence ID" value="MFH4980222.1"/>
    <property type="molecule type" value="Genomic_DNA"/>
</dbReference>
<feature type="transmembrane region" description="Helical" evidence="10">
    <location>
        <begin position="135"/>
        <end position="157"/>
    </location>
</feature>
<dbReference type="Proteomes" id="UP001608902">
    <property type="component" value="Unassembled WGS sequence"/>
</dbReference>
<evidence type="ECO:0000256" key="3">
    <source>
        <dbReference type="ARBA" id="ARBA00022692"/>
    </source>
</evidence>
<name>A0ABD6EU56_9BILA</name>
<keyword evidence="8 9" id="KW-0807">Transducer</keyword>
<comment type="similarity">
    <text evidence="2 9">Belongs to the G-protein coupled receptor 1 family.</text>
</comment>
<dbReference type="PROSITE" id="PS00237">
    <property type="entry name" value="G_PROTEIN_RECEP_F1_1"/>
    <property type="match status" value="1"/>
</dbReference>
<protein>
    <recommendedName>
        <fullName evidence="11">G-protein coupled receptors family 1 profile domain-containing protein</fullName>
    </recommendedName>
</protein>
<evidence type="ECO:0000256" key="8">
    <source>
        <dbReference type="ARBA" id="ARBA00023224"/>
    </source>
</evidence>
<keyword evidence="3 9" id="KW-0812">Transmembrane</keyword>
<dbReference type="GO" id="GO:0016020">
    <property type="term" value="C:membrane"/>
    <property type="evidence" value="ECO:0007669"/>
    <property type="project" value="UniProtKB-SubCell"/>
</dbReference>
<feature type="transmembrane region" description="Helical" evidence="10">
    <location>
        <begin position="23"/>
        <end position="49"/>
    </location>
</feature>
<proteinExistence type="inferred from homology"/>
<accession>A0ABD6EU56</accession>
<evidence type="ECO:0000256" key="7">
    <source>
        <dbReference type="ARBA" id="ARBA00023170"/>
    </source>
</evidence>
<dbReference type="SUPFAM" id="SSF81321">
    <property type="entry name" value="Family A G protein-coupled receptor-like"/>
    <property type="match status" value="1"/>
</dbReference>
<dbReference type="Gene3D" id="1.20.1070.10">
    <property type="entry name" value="Rhodopsin 7-helix transmembrane proteins"/>
    <property type="match status" value="1"/>
</dbReference>
<evidence type="ECO:0000313" key="13">
    <source>
        <dbReference type="Proteomes" id="UP001608902"/>
    </source>
</evidence>
<dbReference type="GO" id="GO:0004930">
    <property type="term" value="F:G protein-coupled receptor activity"/>
    <property type="evidence" value="ECO:0007669"/>
    <property type="project" value="UniProtKB-KW"/>
</dbReference>
<dbReference type="PROSITE" id="PS50262">
    <property type="entry name" value="G_PROTEIN_RECEP_F1_2"/>
    <property type="match status" value="1"/>
</dbReference>
<keyword evidence="5 9" id="KW-0297">G-protein coupled receptor</keyword>
<evidence type="ECO:0000256" key="6">
    <source>
        <dbReference type="ARBA" id="ARBA00023136"/>
    </source>
</evidence>
<keyword evidence="6 10" id="KW-0472">Membrane</keyword>
<evidence type="ECO:0000259" key="11">
    <source>
        <dbReference type="PROSITE" id="PS50262"/>
    </source>
</evidence>
<feature type="transmembrane region" description="Helical" evidence="10">
    <location>
        <begin position="61"/>
        <end position="81"/>
    </location>
</feature>
<reference evidence="12 13" key="1">
    <citation type="submission" date="2024-08" db="EMBL/GenBank/DDBJ databases">
        <title>Gnathostoma spinigerum genome.</title>
        <authorList>
            <person name="Gonzalez-Bertolin B."/>
            <person name="Monzon S."/>
            <person name="Zaballos A."/>
            <person name="Jimenez P."/>
            <person name="Dekumyoy P."/>
            <person name="Varona S."/>
            <person name="Cuesta I."/>
            <person name="Sumanam S."/>
            <person name="Adisakwattana P."/>
            <person name="Gasser R.B."/>
            <person name="Hernandez-Gonzalez A."/>
            <person name="Young N.D."/>
            <person name="Perteguer M.J."/>
        </authorList>
    </citation>
    <scope>NUCLEOTIDE SEQUENCE [LARGE SCALE GENOMIC DNA]</scope>
    <source>
        <strain evidence="12">AL3</strain>
        <tissue evidence="12">Liver</tissue>
    </source>
</reference>
<evidence type="ECO:0000256" key="2">
    <source>
        <dbReference type="ARBA" id="ARBA00010663"/>
    </source>
</evidence>
<organism evidence="12 13">
    <name type="scientific">Gnathostoma spinigerum</name>
    <dbReference type="NCBI Taxonomy" id="75299"/>
    <lineage>
        <taxon>Eukaryota</taxon>
        <taxon>Metazoa</taxon>
        <taxon>Ecdysozoa</taxon>
        <taxon>Nematoda</taxon>
        <taxon>Chromadorea</taxon>
        <taxon>Rhabditida</taxon>
        <taxon>Spirurina</taxon>
        <taxon>Gnathostomatomorpha</taxon>
        <taxon>Gnathostomatoidea</taxon>
        <taxon>Gnathostomatidae</taxon>
        <taxon>Gnathostoma</taxon>
    </lineage>
</organism>
<comment type="caution">
    <text evidence="12">The sequence shown here is derived from an EMBL/GenBank/DDBJ whole genome shotgun (WGS) entry which is preliminary data.</text>
</comment>
<feature type="transmembrane region" description="Helical" evidence="10">
    <location>
        <begin position="101"/>
        <end position="123"/>
    </location>
</feature>
<evidence type="ECO:0000256" key="4">
    <source>
        <dbReference type="ARBA" id="ARBA00022989"/>
    </source>
</evidence>
<comment type="subcellular location">
    <subcellularLocation>
        <location evidence="1">Membrane</location>
        <topology evidence="1">Multi-pass membrane protein</topology>
    </subcellularLocation>
</comment>
<dbReference type="PRINTS" id="PR01012">
    <property type="entry name" value="NRPEPTIDEYR"/>
</dbReference>
<dbReference type="PANTHER" id="PTHR24235:SF27">
    <property type="entry name" value="NEUROPEPTIDE RECEPTOR NPR-1"/>
    <property type="match status" value="1"/>
</dbReference>
<feature type="transmembrane region" description="Helical" evidence="10">
    <location>
        <begin position="184"/>
        <end position="212"/>
    </location>
</feature>
<dbReference type="PRINTS" id="PR00237">
    <property type="entry name" value="GPCRRHODOPSN"/>
</dbReference>
<gene>
    <name evidence="12" type="ORF">AB6A40_006931</name>
</gene>
<keyword evidence="4 10" id="KW-1133">Transmembrane helix</keyword>
<feature type="domain" description="G-protein coupled receptors family 1 profile" evidence="11">
    <location>
        <begin position="40"/>
        <end position="364"/>
    </location>
</feature>
<evidence type="ECO:0000256" key="9">
    <source>
        <dbReference type="RuleBase" id="RU000688"/>
    </source>
</evidence>
<dbReference type="AlphaFoldDB" id="A0ABD6EU56"/>
<evidence type="ECO:0000313" key="12">
    <source>
        <dbReference type="EMBL" id="MFH4980222.1"/>
    </source>
</evidence>
<keyword evidence="13" id="KW-1185">Reference proteome</keyword>